<feature type="transmembrane region" description="Helical" evidence="9">
    <location>
        <begin position="147"/>
        <end position="167"/>
    </location>
</feature>
<keyword evidence="6 9" id="KW-1133">Transmembrane helix</keyword>
<comment type="similarity">
    <text evidence="2">Belongs to the binding-protein-dependent transport system permease family. FecCD subfamily.</text>
</comment>
<feature type="transmembrane region" description="Helical" evidence="9">
    <location>
        <begin position="174"/>
        <end position="199"/>
    </location>
</feature>
<feature type="transmembrane region" description="Helical" evidence="9">
    <location>
        <begin position="26"/>
        <end position="45"/>
    </location>
</feature>
<evidence type="ECO:0000313" key="11">
    <source>
        <dbReference type="Proteomes" id="UP000252004"/>
    </source>
</evidence>
<dbReference type="Pfam" id="PF01032">
    <property type="entry name" value="FecCD"/>
    <property type="match status" value="1"/>
</dbReference>
<feature type="transmembrane region" description="Helical" evidence="9">
    <location>
        <begin position="219"/>
        <end position="239"/>
    </location>
</feature>
<dbReference type="AlphaFoldDB" id="A0A344TXT0"/>
<evidence type="ECO:0000256" key="4">
    <source>
        <dbReference type="ARBA" id="ARBA00022475"/>
    </source>
</evidence>
<evidence type="ECO:0000256" key="5">
    <source>
        <dbReference type="ARBA" id="ARBA00022692"/>
    </source>
</evidence>
<sequence>MPAPAPAAAPDADTPPAGPRPVRRRLAVVLALAAGTAVLFVLAIATGSHPVPVAEVVRVLFGGTPEDPRWTVIVEQVRLPRALTACAVGAALAVAGVQMQTLFRNALADPFSLGVSSGASMGVAAVVVGTGGVAGSFTGDLAGLGRVGVVIAASLGAAAVLALVLLLSRWVRSAVTLLVVGVMIGSAATAVVGVMLVYARPERAQQFVMWGLGSFGATTWPDLHVMLPVIGAGLLTALLTAKRLNALLLGEDYARTMGLNVRRSRDLALFGTALLAGAATAFCGPVAFLGLAVPHLTRVALGTSDHRALVPASMLAGAFLALACALLSQPPGTDAVLPLNAVTSLFGAPVVIAFLIRSRRGVQGVAS</sequence>
<dbReference type="SUPFAM" id="SSF81345">
    <property type="entry name" value="ABC transporter involved in vitamin B12 uptake, BtuC"/>
    <property type="match status" value="1"/>
</dbReference>
<evidence type="ECO:0000256" key="3">
    <source>
        <dbReference type="ARBA" id="ARBA00022448"/>
    </source>
</evidence>
<evidence type="ECO:0000256" key="8">
    <source>
        <dbReference type="SAM" id="MobiDB-lite"/>
    </source>
</evidence>
<reference evidence="10 11" key="1">
    <citation type="submission" date="2018-01" db="EMBL/GenBank/DDBJ databases">
        <title>Draft genome Sequence of streptomyces globosus LZH-48.</title>
        <authorList>
            <person name="Ran K."/>
            <person name="Li Z."/>
            <person name="Wei S."/>
            <person name="Dong R."/>
        </authorList>
    </citation>
    <scope>NUCLEOTIDE SEQUENCE [LARGE SCALE GENOMIC DNA]</scope>
    <source>
        <strain evidence="10 11">LZH-48</strain>
    </source>
</reference>
<evidence type="ECO:0000256" key="6">
    <source>
        <dbReference type="ARBA" id="ARBA00022989"/>
    </source>
</evidence>
<evidence type="ECO:0000256" key="1">
    <source>
        <dbReference type="ARBA" id="ARBA00004651"/>
    </source>
</evidence>
<name>A0A344TXT0_9ACTN</name>
<dbReference type="InterPro" id="IPR037294">
    <property type="entry name" value="ABC_BtuC-like"/>
</dbReference>
<evidence type="ECO:0000313" key="10">
    <source>
        <dbReference type="EMBL" id="AXE23451.1"/>
    </source>
</evidence>
<evidence type="ECO:0000256" key="9">
    <source>
        <dbReference type="SAM" id="Phobius"/>
    </source>
</evidence>
<comment type="subcellular location">
    <subcellularLocation>
        <location evidence="1">Cell membrane</location>
        <topology evidence="1">Multi-pass membrane protein</topology>
    </subcellularLocation>
</comment>
<dbReference type="GO" id="GO:0022857">
    <property type="term" value="F:transmembrane transporter activity"/>
    <property type="evidence" value="ECO:0007669"/>
    <property type="project" value="InterPro"/>
</dbReference>
<keyword evidence="11" id="KW-1185">Reference proteome</keyword>
<evidence type="ECO:0000256" key="2">
    <source>
        <dbReference type="ARBA" id="ARBA00007935"/>
    </source>
</evidence>
<dbReference type="GO" id="GO:0005886">
    <property type="term" value="C:plasma membrane"/>
    <property type="evidence" value="ECO:0007669"/>
    <property type="project" value="UniProtKB-SubCell"/>
</dbReference>
<feature type="transmembrane region" description="Helical" evidence="9">
    <location>
        <begin position="308"/>
        <end position="328"/>
    </location>
</feature>
<dbReference type="OrthoDB" id="9782305at2"/>
<feature type="transmembrane region" description="Helical" evidence="9">
    <location>
        <begin position="111"/>
        <end position="135"/>
    </location>
</feature>
<dbReference type="PANTHER" id="PTHR30472">
    <property type="entry name" value="FERRIC ENTEROBACTIN TRANSPORT SYSTEM PERMEASE PROTEIN"/>
    <property type="match status" value="1"/>
</dbReference>
<gene>
    <name evidence="10" type="ORF">C0216_08215</name>
</gene>
<protein>
    <submittedName>
        <fullName evidence="10">Iron ABC transporter permease</fullName>
    </submittedName>
</protein>
<keyword evidence="3" id="KW-0813">Transport</keyword>
<feature type="transmembrane region" description="Helical" evidence="9">
    <location>
        <begin position="267"/>
        <end position="288"/>
    </location>
</feature>
<evidence type="ECO:0000256" key="7">
    <source>
        <dbReference type="ARBA" id="ARBA00023136"/>
    </source>
</evidence>
<keyword evidence="4" id="KW-1003">Cell membrane</keyword>
<dbReference type="GO" id="GO:0033214">
    <property type="term" value="P:siderophore-iron import into cell"/>
    <property type="evidence" value="ECO:0007669"/>
    <property type="project" value="TreeGrafter"/>
</dbReference>
<feature type="transmembrane region" description="Helical" evidence="9">
    <location>
        <begin position="79"/>
        <end position="99"/>
    </location>
</feature>
<organism evidence="10 11">
    <name type="scientific">Streptomyces globosus</name>
    <dbReference type="NCBI Taxonomy" id="68209"/>
    <lineage>
        <taxon>Bacteria</taxon>
        <taxon>Bacillati</taxon>
        <taxon>Actinomycetota</taxon>
        <taxon>Actinomycetes</taxon>
        <taxon>Kitasatosporales</taxon>
        <taxon>Streptomycetaceae</taxon>
        <taxon>Streptomyces</taxon>
    </lineage>
</organism>
<feature type="region of interest" description="Disordered" evidence="8">
    <location>
        <begin position="1"/>
        <end position="20"/>
    </location>
</feature>
<feature type="transmembrane region" description="Helical" evidence="9">
    <location>
        <begin position="335"/>
        <end position="356"/>
    </location>
</feature>
<dbReference type="Gene3D" id="1.10.3470.10">
    <property type="entry name" value="ABC transporter involved in vitamin B12 uptake, BtuC"/>
    <property type="match status" value="1"/>
</dbReference>
<dbReference type="PANTHER" id="PTHR30472:SF41">
    <property type="entry name" value="TRANSPORT SYSTEM PERMEASE PROTEIN"/>
    <property type="match status" value="1"/>
</dbReference>
<keyword evidence="5 9" id="KW-0812">Transmembrane</keyword>
<dbReference type="KEGG" id="sgz:C0216_08215"/>
<accession>A0A344TXT0</accession>
<dbReference type="EMBL" id="CP030862">
    <property type="protein sequence ID" value="AXE23451.1"/>
    <property type="molecule type" value="Genomic_DNA"/>
</dbReference>
<keyword evidence="7 9" id="KW-0472">Membrane</keyword>
<proteinExistence type="inferred from homology"/>
<dbReference type="Proteomes" id="UP000252004">
    <property type="component" value="Chromosome"/>
</dbReference>
<dbReference type="InterPro" id="IPR000522">
    <property type="entry name" value="ABC_transptr_permease_BtuC"/>
</dbReference>